<dbReference type="OrthoDB" id="5298576at2"/>
<gene>
    <name evidence="2" type="ORF">AWB74_07438</name>
</gene>
<dbReference type="NCBIfam" id="TIGR01841">
    <property type="entry name" value="phasin"/>
    <property type="match status" value="1"/>
</dbReference>
<sequence>MIQLTPEQFAVAQKASLDGLFGLTGKLVEGLVKVTELNQQTIRSTLAEAQEHLQKTLSAKDPQEQLALLATLAGRTPEKLVSYNRLLFGIGSATQVECVRLAQAQCETYDRQVKTLVDDVASNAPAGSEAALAAWKSAITATSALLETLQKSGEQAVEVAGSNFEIVADVASTSARRAAESRSNDAKR</sequence>
<evidence type="ECO:0000313" key="3">
    <source>
        <dbReference type="Proteomes" id="UP000055019"/>
    </source>
</evidence>
<accession>A0A158KYJ3</accession>
<dbReference type="InterPro" id="IPR018968">
    <property type="entry name" value="Phasin"/>
</dbReference>
<dbReference type="InterPro" id="IPR010127">
    <property type="entry name" value="Phasin_subfam-1"/>
</dbReference>
<evidence type="ECO:0000259" key="1">
    <source>
        <dbReference type="Pfam" id="PF09361"/>
    </source>
</evidence>
<keyword evidence="3" id="KW-1185">Reference proteome</keyword>
<reference evidence="2" key="1">
    <citation type="submission" date="2016-01" db="EMBL/GenBank/DDBJ databases">
        <authorList>
            <person name="Peeters C."/>
        </authorList>
    </citation>
    <scope>NUCLEOTIDE SEQUENCE [LARGE SCALE GENOMIC DNA]</scope>
    <source>
        <strain evidence="2">LMG 29317</strain>
    </source>
</reference>
<comment type="caution">
    <text evidence="2">The sequence shown here is derived from an EMBL/GenBank/DDBJ whole genome shotgun (WGS) entry which is preliminary data.</text>
</comment>
<evidence type="ECO:0000313" key="2">
    <source>
        <dbReference type="EMBL" id="SAL85783.1"/>
    </source>
</evidence>
<feature type="domain" description="Phasin" evidence="1">
    <location>
        <begin position="7"/>
        <end position="105"/>
    </location>
</feature>
<name>A0A158KYJ3_9BURK</name>
<protein>
    <submittedName>
        <fullName evidence="2">Phasin family protein</fullName>
    </submittedName>
</protein>
<dbReference type="EMBL" id="FCOM02000064">
    <property type="protein sequence ID" value="SAL85783.1"/>
    <property type="molecule type" value="Genomic_DNA"/>
</dbReference>
<dbReference type="RefSeq" id="WP_061151605.1">
    <property type="nucleotide sequence ID" value="NZ_FCOM02000064.1"/>
</dbReference>
<dbReference type="Proteomes" id="UP000055019">
    <property type="component" value="Unassembled WGS sequence"/>
</dbReference>
<proteinExistence type="predicted"/>
<organism evidence="2 3">
    <name type="scientific">Caballeronia arvi</name>
    <dbReference type="NCBI Taxonomy" id="1777135"/>
    <lineage>
        <taxon>Bacteria</taxon>
        <taxon>Pseudomonadati</taxon>
        <taxon>Pseudomonadota</taxon>
        <taxon>Betaproteobacteria</taxon>
        <taxon>Burkholderiales</taxon>
        <taxon>Burkholderiaceae</taxon>
        <taxon>Caballeronia</taxon>
    </lineage>
</organism>
<dbReference type="AlphaFoldDB" id="A0A158KYJ3"/>
<dbReference type="Pfam" id="PF09361">
    <property type="entry name" value="Phasin_2"/>
    <property type="match status" value="1"/>
</dbReference>